<feature type="non-terminal residue" evidence="3">
    <location>
        <position position="1"/>
    </location>
</feature>
<keyword evidence="2" id="KW-1133">Transmembrane helix</keyword>
<gene>
    <name evidence="3" type="primary">Vigan.07G153200</name>
    <name evidence="3" type="ORF">VIGAN_07153200</name>
</gene>
<evidence type="ECO:0000256" key="1">
    <source>
        <dbReference type="SAM" id="MobiDB-lite"/>
    </source>
</evidence>
<proteinExistence type="predicted"/>
<evidence type="ECO:0000313" key="3">
    <source>
        <dbReference type="EMBL" id="BAT92716.1"/>
    </source>
</evidence>
<dbReference type="Proteomes" id="UP000291084">
    <property type="component" value="Chromosome 7"/>
</dbReference>
<keyword evidence="2" id="KW-0812">Transmembrane</keyword>
<sequence>FRINSHFRQTNIITFSSVFIISHFNSLSSILMSLLPPSSMQASNNTMQISITITQRRGITVLQPKTKLSGGRSPLPQTSQSTTPKSTPNHMLSKSNYKGDTGKGPKTT</sequence>
<feature type="transmembrane region" description="Helical" evidence="2">
    <location>
        <begin position="12"/>
        <end position="35"/>
    </location>
</feature>
<dbReference type="EMBL" id="AP015040">
    <property type="protein sequence ID" value="BAT92716.1"/>
    <property type="molecule type" value="Genomic_DNA"/>
</dbReference>
<keyword evidence="4" id="KW-1185">Reference proteome</keyword>
<feature type="region of interest" description="Disordered" evidence="1">
    <location>
        <begin position="63"/>
        <end position="108"/>
    </location>
</feature>
<feature type="compositionally biased region" description="Low complexity" evidence="1">
    <location>
        <begin position="73"/>
        <end position="88"/>
    </location>
</feature>
<feature type="compositionally biased region" description="Polar residues" evidence="1">
    <location>
        <begin position="89"/>
        <end position="98"/>
    </location>
</feature>
<protein>
    <submittedName>
        <fullName evidence="3">Uncharacterized protein</fullName>
    </submittedName>
</protein>
<reference evidence="3 4" key="1">
    <citation type="journal article" date="2015" name="Sci. Rep.">
        <title>The power of single molecule real-time sequencing technology in the de novo assembly of a eukaryotic genome.</title>
        <authorList>
            <person name="Sakai H."/>
            <person name="Naito K."/>
            <person name="Ogiso-Tanaka E."/>
            <person name="Takahashi Y."/>
            <person name="Iseki K."/>
            <person name="Muto C."/>
            <person name="Satou K."/>
            <person name="Teruya K."/>
            <person name="Shiroma A."/>
            <person name="Shimoji M."/>
            <person name="Hirano T."/>
            <person name="Itoh T."/>
            <person name="Kaga A."/>
            <person name="Tomooka N."/>
        </authorList>
    </citation>
    <scope>NUCLEOTIDE SEQUENCE [LARGE SCALE GENOMIC DNA]</scope>
    <source>
        <strain evidence="4">cv. Shumari</strain>
    </source>
</reference>
<name>A0A0S3SIP6_PHAAN</name>
<dbReference type="AlphaFoldDB" id="A0A0S3SIP6"/>
<accession>A0A0S3SIP6</accession>
<organism evidence="3 4">
    <name type="scientific">Vigna angularis var. angularis</name>
    <dbReference type="NCBI Taxonomy" id="157739"/>
    <lineage>
        <taxon>Eukaryota</taxon>
        <taxon>Viridiplantae</taxon>
        <taxon>Streptophyta</taxon>
        <taxon>Embryophyta</taxon>
        <taxon>Tracheophyta</taxon>
        <taxon>Spermatophyta</taxon>
        <taxon>Magnoliopsida</taxon>
        <taxon>eudicotyledons</taxon>
        <taxon>Gunneridae</taxon>
        <taxon>Pentapetalae</taxon>
        <taxon>rosids</taxon>
        <taxon>fabids</taxon>
        <taxon>Fabales</taxon>
        <taxon>Fabaceae</taxon>
        <taxon>Papilionoideae</taxon>
        <taxon>50 kb inversion clade</taxon>
        <taxon>NPAAA clade</taxon>
        <taxon>indigoferoid/millettioid clade</taxon>
        <taxon>Phaseoleae</taxon>
        <taxon>Vigna</taxon>
    </lineage>
</organism>
<keyword evidence="2" id="KW-0472">Membrane</keyword>
<evidence type="ECO:0000256" key="2">
    <source>
        <dbReference type="SAM" id="Phobius"/>
    </source>
</evidence>
<evidence type="ECO:0000313" key="4">
    <source>
        <dbReference type="Proteomes" id="UP000291084"/>
    </source>
</evidence>